<evidence type="ECO:0000256" key="1">
    <source>
        <dbReference type="ARBA" id="ARBA00006432"/>
    </source>
</evidence>
<dbReference type="Pfam" id="PF00501">
    <property type="entry name" value="AMP-binding"/>
    <property type="match status" value="1"/>
</dbReference>
<keyword evidence="2 5" id="KW-0436">Ligase</keyword>
<dbReference type="Gene3D" id="3.40.50.12780">
    <property type="entry name" value="N-terminal domain of ligase-like"/>
    <property type="match status" value="1"/>
</dbReference>
<comment type="similarity">
    <text evidence="1">Belongs to the ATP-dependent AMP-binding enzyme family.</text>
</comment>
<evidence type="ECO:0000256" key="2">
    <source>
        <dbReference type="ARBA" id="ARBA00022598"/>
    </source>
</evidence>
<dbReference type="InterPro" id="IPR025110">
    <property type="entry name" value="AMP-bd_C"/>
</dbReference>
<evidence type="ECO:0000313" key="6">
    <source>
        <dbReference type="Proteomes" id="UP001501237"/>
    </source>
</evidence>
<keyword evidence="6" id="KW-1185">Reference proteome</keyword>
<comment type="caution">
    <text evidence="5">The sequence shown here is derived from an EMBL/GenBank/DDBJ whole genome shotgun (WGS) entry which is preliminary data.</text>
</comment>
<dbReference type="EMBL" id="BAAAUV010000018">
    <property type="protein sequence ID" value="GAA3228117.1"/>
    <property type="molecule type" value="Genomic_DNA"/>
</dbReference>
<reference evidence="6" key="1">
    <citation type="journal article" date="2019" name="Int. J. Syst. Evol. Microbiol.">
        <title>The Global Catalogue of Microorganisms (GCM) 10K type strain sequencing project: providing services to taxonomists for standard genome sequencing and annotation.</title>
        <authorList>
            <consortium name="The Broad Institute Genomics Platform"/>
            <consortium name="The Broad Institute Genome Sequencing Center for Infectious Disease"/>
            <person name="Wu L."/>
            <person name="Ma J."/>
        </authorList>
    </citation>
    <scope>NUCLEOTIDE SEQUENCE [LARGE SCALE GENOMIC DNA]</scope>
    <source>
        <strain evidence="6">JCM 9377</strain>
    </source>
</reference>
<dbReference type="InterPro" id="IPR000873">
    <property type="entry name" value="AMP-dep_synth/lig_dom"/>
</dbReference>
<dbReference type="PANTHER" id="PTHR24096">
    <property type="entry name" value="LONG-CHAIN-FATTY-ACID--COA LIGASE"/>
    <property type="match status" value="1"/>
</dbReference>
<name>A0ABP6QG39_9ACTN</name>
<evidence type="ECO:0000259" key="4">
    <source>
        <dbReference type="Pfam" id="PF13193"/>
    </source>
</evidence>
<dbReference type="SUPFAM" id="SSF56801">
    <property type="entry name" value="Acetyl-CoA synthetase-like"/>
    <property type="match status" value="1"/>
</dbReference>
<dbReference type="Pfam" id="PF13193">
    <property type="entry name" value="AMP-binding_C"/>
    <property type="match status" value="1"/>
</dbReference>
<proteinExistence type="inferred from homology"/>
<evidence type="ECO:0000259" key="3">
    <source>
        <dbReference type="Pfam" id="PF00501"/>
    </source>
</evidence>
<dbReference type="GO" id="GO:0016874">
    <property type="term" value="F:ligase activity"/>
    <property type="evidence" value="ECO:0007669"/>
    <property type="project" value="UniProtKB-KW"/>
</dbReference>
<feature type="domain" description="AMP-binding enzyme C-terminal" evidence="4">
    <location>
        <begin position="403"/>
        <end position="466"/>
    </location>
</feature>
<dbReference type="InterPro" id="IPR045851">
    <property type="entry name" value="AMP-bd_C_sf"/>
</dbReference>
<protein>
    <submittedName>
        <fullName evidence="5">4-coumarate--CoA ligase family protein</fullName>
    </submittedName>
</protein>
<dbReference type="Gene3D" id="3.30.300.30">
    <property type="match status" value="1"/>
</dbReference>
<evidence type="ECO:0000313" key="5">
    <source>
        <dbReference type="EMBL" id="GAA3228117.1"/>
    </source>
</evidence>
<accession>A0ABP6QG39</accession>
<sequence length="482" mass="51021">MVPDVTVTQAVFGERSRGGRTALTDAASGRTITYAELISLVGSAAAGLRRDGLCEGAVIAVHLPDSPELAVALHAVLAAGAVAVPIRPTETAAAMHRQLVETGARALITWPVLLDIALSAVENTPVARVLCFGAEPDVEPFSRLFSGRPVMPRPRLEPATDLAMIAFTRGTSGPAKQVRLTHRNLVAAMTQMAGAYGESDTVLSALPFTDVLGFSSVLNPALQAGAVVATRPGAGRHDLLRAMQERAVSVALLTPQLVEVLAYDREVGRYNLRALRSVISTGGPLRPEAARAAAQRLRCPVRQAYGLAEAGGLTHINMRAAEEGTLDSVGRGLSDAVWQVRTFSGREESYEPGELWLHGPMVAGEEPWARTGDAGFADEHGRLYIMGRMEAGVAEPPKTGPTSVLQQHPVVSDAAVIPVPDPELGLIAVAFVVVHGPAPDLLAYVNAEMPAFQRVHSLRIVEEIPRGPDGRVRRRSLIEGSG</sequence>
<dbReference type="PANTHER" id="PTHR24096:SF149">
    <property type="entry name" value="AMP-BINDING DOMAIN-CONTAINING PROTEIN-RELATED"/>
    <property type="match status" value="1"/>
</dbReference>
<dbReference type="InterPro" id="IPR042099">
    <property type="entry name" value="ANL_N_sf"/>
</dbReference>
<organism evidence="5 6">
    <name type="scientific">Actinocorallia longicatena</name>
    <dbReference type="NCBI Taxonomy" id="111803"/>
    <lineage>
        <taxon>Bacteria</taxon>
        <taxon>Bacillati</taxon>
        <taxon>Actinomycetota</taxon>
        <taxon>Actinomycetes</taxon>
        <taxon>Streptosporangiales</taxon>
        <taxon>Thermomonosporaceae</taxon>
        <taxon>Actinocorallia</taxon>
    </lineage>
</organism>
<gene>
    <name evidence="5" type="ORF">GCM10010468_57260</name>
</gene>
<feature type="domain" description="AMP-dependent synthetase/ligase" evidence="3">
    <location>
        <begin position="17"/>
        <end position="363"/>
    </location>
</feature>
<dbReference type="Proteomes" id="UP001501237">
    <property type="component" value="Unassembled WGS sequence"/>
</dbReference>